<evidence type="ECO:0000313" key="4">
    <source>
        <dbReference type="Proteomes" id="UP000186040"/>
    </source>
</evidence>
<protein>
    <submittedName>
        <fullName evidence="3">AMP-dependent synthetase</fullName>
    </submittedName>
</protein>
<gene>
    <name evidence="3" type="ORF">BJP25_09270</name>
</gene>
<comment type="caution">
    <text evidence="3">The sequence shown here is derived from an EMBL/GenBank/DDBJ whole genome shotgun (WGS) entry which is preliminary data.</text>
</comment>
<evidence type="ECO:0000313" key="3">
    <source>
        <dbReference type="EMBL" id="OLR94813.1"/>
    </source>
</evidence>
<dbReference type="STRING" id="1193682.BJP25_09270"/>
<dbReference type="PROSITE" id="PS00455">
    <property type="entry name" value="AMP_BINDING"/>
    <property type="match status" value="1"/>
</dbReference>
<evidence type="ECO:0000259" key="1">
    <source>
        <dbReference type="Pfam" id="PF00501"/>
    </source>
</evidence>
<dbReference type="EMBL" id="MKQR01000006">
    <property type="protein sequence ID" value="OLR94813.1"/>
    <property type="molecule type" value="Genomic_DNA"/>
</dbReference>
<dbReference type="RefSeq" id="WP_075973380.1">
    <property type="nucleotide sequence ID" value="NZ_MKQR01000006.1"/>
</dbReference>
<evidence type="ECO:0000259" key="2">
    <source>
        <dbReference type="Pfam" id="PF13193"/>
    </source>
</evidence>
<organism evidence="3 4">
    <name type="scientific">Actinokineospora bangkokensis</name>
    <dbReference type="NCBI Taxonomy" id="1193682"/>
    <lineage>
        <taxon>Bacteria</taxon>
        <taxon>Bacillati</taxon>
        <taxon>Actinomycetota</taxon>
        <taxon>Actinomycetes</taxon>
        <taxon>Pseudonocardiales</taxon>
        <taxon>Pseudonocardiaceae</taxon>
        <taxon>Actinokineospora</taxon>
    </lineage>
</organism>
<dbReference type="GO" id="GO:0016877">
    <property type="term" value="F:ligase activity, forming carbon-sulfur bonds"/>
    <property type="evidence" value="ECO:0007669"/>
    <property type="project" value="UniProtKB-ARBA"/>
</dbReference>
<name>A0A1Q9LS30_9PSEU</name>
<dbReference type="InterPro" id="IPR020845">
    <property type="entry name" value="AMP-binding_CS"/>
</dbReference>
<dbReference type="OrthoDB" id="3501794at2"/>
<dbReference type="Pfam" id="PF00501">
    <property type="entry name" value="AMP-binding"/>
    <property type="match status" value="1"/>
</dbReference>
<dbReference type="Proteomes" id="UP000186040">
    <property type="component" value="Unassembled WGS sequence"/>
</dbReference>
<dbReference type="InterPro" id="IPR045851">
    <property type="entry name" value="AMP-bd_C_sf"/>
</dbReference>
<dbReference type="InterPro" id="IPR042099">
    <property type="entry name" value="ANL_N_sf"/>
</dbReference>
<dbReference type="Pfam" id="PF13193">
    <property type="entry name" value="AMP-binding_C"/>
    <property type="match status" value="1"/>
</dbReference>
<accession>A0A1Q9LS30</accession>
<feature type="domain" description="AMP-binding enzyme C-terminal" evidence="2">
    <location>
        <begin position="407"/>
        <end position="480"/>
    </location>
</feature>
<dbReference type="Gene3D" id="3.30.300.30">
    <property type="match status" value="1"/>
</dbReference>
<reference evidence="3 4" key="1">
    <citation type="submission" date="2016-10" db="EMBL/GenBank/DDBJ databases">
        <title>The Draft Genome Sequence of Actinokineospora bangkokensis 44EHWT reveals the biosynthetic pathway of antifungal compounds Thailandins with unusual extender unit butylmalonyl-CoA.</title>
        <authorList>
            <person name="Greule A."/>
            <person name="Intra B."/>
            <person name="Flemming S."/>
            <person name="Rommel M.G."/>
            <person name="Panbangred W."/>
            <person name="Bechthold A."/>
        </authorList>
    </citation>
    <scope>NUCLEOTIDE SEQUENCE [LARGE SCALE GENOMIC DNA]</scope>
    <source>
        <strain evidence="3 4">44EHW</strain>
    </source>
</reference>
<dbReference type="InterPro" id="IPR025110">
    <property type="entry name" value="AMP-bd_C"/>
</dbReference>
<dbReference type="SUPFAM" id="SSF56801">
    <property type="entry name" value="Acetyl-CoA synthetase-like"/>
    <property type="match status" value="1"/>
</dbReference>
<dbReference type="AlphaFoldDB" id="A0A1Q9LS30"/>
<feature type="domain" description="AMP-dependent synthetase/ligase" evidence="1">
    <location>
        <begin position="15"/>
        <end position="355"/>
    </location>
</feature>
<dbReference type="PANTHER" id="PTHR43767:SF10">
    <property type="entry name" value="SURFACTIN SYNTHASE SUBUNIT 1"/>
    <property type="match status" value="1"/>
</dbReference>
<keyword evidence="4" id="KW-1185">Reference proteome</keyword>
<sequence length="505" mass="53042">MTVPTSALVIPDLLRARAGALPDQDAINVRGQRSITYAEWDARSNAVARGLLARVGGGRGVRVGLLFGGDDWIEYAVAYLGVLKAGATAVHVNDNLPVEELERRFAQCSVAGVVHGAAQPWPHREDRWSARTVELEDADASPVDAEVLPEDIADVLYTSGTTGPAKPFTNPHGNQTYGRGSAALGALTNPAPLLAPMPLGTTSSATTVAVLATTTPSPLIVCSPDDPEEIARLIAEHRCGTVILTPWTAIRLMGIDPTARHDLTSITSVGNASAPMPPRTARQLLAAMPDAVISSAYAQSEAVPAIIMGTVDPDRHLVVGRAGRGTEVVVVDEQGEPVAPGELGEIWLRSQAPKRLYLDSELNALVHAGGWTRTRDRGRMSADGEVTLFDRAVDVITVGGVPVSSLEVEAAAYEHPGVREAAAVAVPDPVLGQSVAVVAALAEGTEPHELIDFLAQRLPPHSTPTAVHRMDELPRGGTGKVLKFALRAALADAQPLTPAARPAVR</sequence>
<dbReference type="Gene3D" id="3.40.50.12780">
    <property type="entry name" value="N-terminal domain of ligase-like"/>
    <property type="match status" value="1"/>
</dbReference>
<proteinExistence type="predicted"/>
<dbReference type="InterPro" id="IPR000873">
    <property type="entry name" value="AMP-dep_synth/lig_dom"/>
</dbReference>
<dbReference type="PANTHER" id="PTHR43767">
    <property type="entry name" value="LONG-CHAIN-FATTY-ACID--COA LIGASE"/>
    <property type="match status" value="1"/>
</dbReference>
<dbReference type="InterPro" id="IPR050237">
    <property type="entry name" value="ATP-dep_AMP-bd_enzyme"/>
</dbReference>